<proteinExistence type="predicted"/>
<name>A0ABT2QKF9_9EURY</name>
<feature type="compositionally biased region" description="Acidic residues" evidence="1">
    <location>
        <begin position="220"/>
        <end position="280"/>
    </location>
</feature>
<feature type="region of interest" description="Disordered" evidence="1">
    <location>
        <begin position="503"/>
        <end position="549"/>
    </location>
</feature>
<feature type="compositionally biased region" description="Polar residues" evidence="1">
    <location>
        <begin position="503"/>
        <end position="517"/>
    </location>
</feature>
<feature type="region of interest" description="Disordered" evidence="1">
    <location>
        <begin position="97"/>
        <end position="119"/>
    </location>
</feature>
<evidence type="ECO:0000256" key="1">
    <source>
        <dbReference type="SAM" id="MobiDB-lite"/>
    </source>
</evidence>
<feature type="region of interest" description="Disordered" evidence="1">
    <location>
        <begin position="218"/>
        <end position="291"/>
    </location>
</feature>
<evidence type="ECO:0000313" key="4">
    <source>
        <dbReference type="Proteomes" id="UP001320972"/>
    </source>
</evidence>
<protein>
    <recommendedName>
        <fullName evidence="2">Polysaccharide lyase 14 domain-containing protein</fullName>
    </recommendedName>
</protein>
<dbReference type="PANTHER" id="PTHR40124:SF1">
    <property type="entry name" value="DISAGGREGATASE RELATED REPEAT PROTEIN"/>
    <property type="match status" value="1"/>
</dbReference>
<dbReference type="EMBL" id="JAOPKB010000018">
    <property type="protein sequence ID" value="MCU4975364.1"/>
    <property type="molecule type" value="Genomic_DNA"/>
</dbReference>
<feature type="region of interest" description="Disordered" evidence="1">
    <location>
        <begin position="367"/>
        <end position="465"/>
    </location>
</feature>
<evidence type="ECO:0000313" key="3">
    <source>
        <dbReference type="EMBL" id="MCU4975364.1"/>
    </source>
</evidence>
<feature type="domain" description="Polysaccharide lyase 14" evidence="2">
    <location>
        <begin position="8"/>
        <end position="84"/>
    </location>
</feature>
<comment type="caution">
    <text evidence="3">The sequence shown here is derived from an EMBL/GenBank/DDBJ whole genome shotgun (WGS) entry which is preliminary data.</text>
</comment>
<gene>
    <name evidence="3" type="ORF">OB955_21925</name>
</gene>
<accession>A0ABT2QKF9</accession>
<dbReference type="PANTHER" id="PTHR40124">
    <property type="match status" value="1"/>
</dbReference>
<dbReference type="Gene3D" id="2.60.120.200">
    <property type="match status" value="1"/>
</dbReference>
<dbReference type="Proteomes" id="UP001320972">
    <property type="component" value="Unassembled WGS sequence"/>
</dbReference>
<dbReference type="Pfam" id="PF21294">
    <property type="entry name" value="Polysacc_lyase_14"/>
    <property type="match status" value="1"/>
</dbReference>
<sequence>MWREPLDTGRWHQIDQFVACNTPGKADGVFRGWVDGELALEIDDLYMRDSGYEDLIGIQTLWLIFYFGGDYGSPVDQHALFDDFQLWLWQDRANIGHDDQEQVDEEPEDDESETEETDGKVALVANEISTVDQSTATFHVEIESMADVDSAYLWAAYAPADSSDWPESAAGGFEVTSTGKYELTLDNLQAGTEYEVRGELWNRAGDTAHDYTSLVTFTTESDEADDEPDEEPEDDEPEDELEDEEPEDDESEDEEPEDEEPEDDELEDEEPEDDESETGETDEKVTLVANEISTVDQSTATFHVEIESMADVDSAYLWAAYAPTDSSDWPESAAGGFEVTSPGTYELTLDSMQAGTEYEVRGELWNRAGDTAHDYTSLVTFTTKSDEADDEPEEQPEDEEPESDEADDEPEEQPEDEEPEDEEPVEDEPEDEESVEDEPEDEEPEDDEPEDDELDAQLKVNRLSVNKRSTGPWYRAEVRWTVSDGNATLGTVTTELLSEGQVVDSNTSSLDGSQASGRHNLRTRRGKPDDVRLTVTDEFGNEVSQNEPY</sequence>
<feature type="compositionally biased region" description="Acidic residues" evidence="1">
    <location>
        <begin position="101"/>
        <end position="116"/>
    </location>
</feature>
<keyword evidence="4" id="KW-1185">Reference proteome</keyword>
<evidence type="ECO:0000259" key="2">
    <source>
        <dbReference type="Pfam" id="PF21294"/>
    </source>
</evidence>
<dbReference type="InterPro" id="IPR048958">
    <property type="entry name" value="Polysacc_lyase_14"/>
</dbReference>
<organism evidence="3 4">
    <name type="scientific">Natronoglomus mannanivorans</name>
    <dbReference type="NCBI Taxonomy" id="2979990"/>
    <lineage>
        <taxon>Archaea</taxon>
        <taxon>Methanobacteriati</taxon>
        <taxon>Methanobacteriota</taxon>
        <taxon>Stenosarchaea group</taxon>
        <taxon>Halobacteria</taxon>
        <taxon>Halobacteriales</taxon>
        <taxon>Natrialbaceae</taxon>
        <taxon>Natronoglomus</taxon>
    </lineage>
</organism>
<reference evidence="3 4" key="1">
    <citation type="submission" date="2022-09" db="EMBL/GenBank/DDBJ databases">
        <title>Enrichment on poylsaccharides allowed isolation of novel metabolic and taxonomic groups of Haloarchaea.</title>
        <authorList>
            <person name="Sorokin D.Y."/>
            <person name="Elcheninov A.G."/>
            <person name="Khizhniak T.V."/>
            <person name="Kolganova T.V."/>
            <person name="Kublanov I.V."/>
        </authorList>
    </citation>
    <scope>NUCLEOTIDE SEQUENCE [LARGE SCALE GENOMIC DNA]</scope>
    <source>
        <strain evidence="3 4">AArc-m2/3/4</strain>
    </source>
</reference>
<feature type="compositionally biased region" description="Acidic residues" evidence="1">
    <location>
        <begin position="387"/>
        <end position="455"/>
    </location>
</feature>